<evidence type="ECO:0000256" key="1">
    <source>
        <dbReference type="ARBA" id="ARBA00022490"/>
    </source>
</evidence>
<evidence type="ECO:0000256" key="6">
    <source>
        <dbReference type="HAMAP-Rule" id="MF_02207"/>
    </source>
</evidence>
<evidence type="ECO:0000313" key="7">
    <source>
        <dbReference type="EMBL" id="MDQ0199973.1"/>
    </source>
</evidence>
<reference evidence="7 8" key="1">
    <citation type="submission" date="2023-07" db="EMBL/GenBank/DDBJ databases">
        <title>Genomic Encyclopedia of Type Strains, Phase IV (KMG-IV): sequencing the most valuable type-strain genomes for metagenomic binning, comparative biology and taxonomic classification.</title>
        <authorList>
            <person name="Goeker M."/>
        </authorList>
    </citation>
    <scope>NUCLEOTIDE SEQUENCE [LARGE SCALE GENOMIC DNA]</scope>
    <source>
        <strain evidence="7 8">DSM 27594</strain>
    </source>
</reference>
<gene>
    <name evidence="6" type="primary">mreB</name>
    <name evidence="7" type="ORF">J2S10_003156</name>
</gene>
<dbReference type="RefSeq" id="WP_307409390.1">
    <property type="nucleotide sequence ID" value="NZ_JAUSTW010000005.1"/>
</dbReference>
<organism evidence="7 8">
    <name type="scientific">Neobacillus ginsengisoli</name>
    <dbReference type="NCBI Taxonomy" id="904295"/>
    <lineage>
        <taxon>Bacteria</taxon>
        <taxon>Bacillati</taxon>
        <taxon>Bacillota</taxon>
        <taxon>Bacilli</taxon>
        <taxon>Bacillales</taxon>
        <taxon>Bacillaceae</taxon>
        <taxon>Neobacillus</taxon>
    </lineage>
</organism>
<sequence>MSRDLGIDLGTANLLVFVKGKGIVINEPSVVAVNTKTGDIVAVGDEARKMVGRTPGNITIIRPLKDGVIADFQSTSAMLNYFISKTKKYASGLIPTKPRVVICTPSGVTQVEKRAIHDSALKSGAKEVYVVEEPLAAAIGANLPVSEAVGSMVVDIGGGTTEVAVLSLGGIVTSRSLRIGGDAQDQAIMGYIRKKHNLLIGERSAENLKFELGSAWEPEIGRCLDVRGRDMLTGLPTTVEITSEEIYDSLQEPVQRIVEVVKLTLEKCPPELSGDIMAHGIVLTGGGSLLKNMTKLIEKETNIPVLIAENPLNCVANGTGKTLDNINILRLQKKSK</sequence>
<dbReference type="InterPro" id="IPR043129">
    <property type="entry name" value="ATPase_NBD"/>
</dbReference>
<dbReference type="PANTHER" id="PTHR42749:SF1">
    <property type="entry name" value="CELL SHAPE-DETERMINING PROTEIN MREB"/>
    <property type="match status" value="1"/>
</dbReference>
<feature type="binding site" evidence="6">
    <location>
        <begin position="206"/>
        <end position="209"/>
    </location>
    <ligand>
        <name>ATP</name>
        <dbReference type="ChEBI" id="CHEBI:30616"/>
    </ligand>
</feature>
<evidence type="ECO:0000256" key="2">
    <source>
        <dbReference type="ARBA" id="ARBA00022741"/>
    </source>
</evidence>
<dbReference type="NCBIfam" id="TIGR00904">
    <property type="entry name" value="mreB"/>
    <property type="match status" value="1"/>
</dbReference>
<dbReference type="InterPro" id="IPR056546">
    <property type="entry name" value="MreB_MamK-like"/>
</dbReference>
<evidence type="ECO:0000256" key="4">
    <source>
        <dbReference type="ARBA" id="ARBA00022960"/>
    </source>
</evidence>
<evidence type="ECO:0000313" key="8">
    <source>
        <dbReference type="Proteomes" id="UP001224122"/>
    </source>
</evidence>
<comment type="function">
    <text evidence="6">Forms membrane-associated dynamic filaments that are essential for cell shape determination. Acts by regulating cell wall synthesis and cell elongation, and thus cell shape. A feedback loop between cell geometry and MreB localization may maintain elongated cell shape by targeting cell wall growth to regions of negative cell wall curvature.</text>
</comment>
<comment type="subcellular location">
    <subcellularLocation>
        <location evidence="6">Cytoplasm</location>
    </subcellularLocation>
    <text evidence="6">Membrane-associated.</text>
</comment>
<dbReference type="PRINTS" id="PR01652">
    <property type="entry name" value="SHAPEPROTEIN"/>
</dbReference>
<keyword evidence="2 6" id="KW-0547">Nucleotide-binding</keyword>
<accession>A0ABT9XWM7</accession>
<name>A0ABT9XWM7_9BACI</name>
<comment type="caution">
    <text evidence="7">The sequence shown here is derived from an EMBL/GenBank/DDBJ whole genome shotgun (WGS) entry which is preliminary data.</text>
</comment>
<dbReference type="HAMAP" id="MF_02207">
    <property type="entry name" value="MreB"/>
    <property type="match status" value="1"/>
</dbReference>
<dbReference type="Gene3D" id="3.30.420.40">
    <property type="match status" value="3"/>
</dbReference>
<keyword evidence="1 6" id="KW-0963">Cytoplasm</keyword>
<evidence type="ECO:0000256" key="3">
    <source>
        <dbReference type="ARBA" id="ARBA00022840"/>
    </source>
</evidence>
<dbReference type="CDD" id="cd10225">
    <property type="entry name" value="ASKHA_NBD_MreB-like"/>
    <property type="match status" value="1"/>
</dbReference>
<keyword evidence="8" id="KW-1185">Reference proteome</keyword>
<comment type="subunit">
    <text evidence="6">Forms polymers.</text>
</comment>
<feature type="binding site" evidence="6">
    <location>
        <begin position="158"/>
        <end position="160"/>
    </location>
    <ligand>
        <name>ATP</name>
        <dbReference type="ChEBI" id="CHEBI:30616"/>
    </ligand>
</feature>
<dbReference type="SUPFAM" id="SSF53067">
    <property type="entry name" value="Actin-like ATPase domain"/>
    <property type="match status" value="2"/>
</dbReference>
<dbReference type="InterPro" id="IPR004753">
    <property type="entry name" value="MreB"/>
</dbReference>
<dbReference type="Proteomes" id="UP001224122">
    <property type="component" value="Unassembled WGS sequence"/>
</dbReference>
<protein>
    <recommendedName>
        <fullName evidence="6">Cell shape-determining protein MreB</fullName>
    </recommendedName>
</protein>
<feature type="binding site" evidence="6">
    <location>
        <begin position="286"/>
        <end position="289"/>
    </location>
    <ligand>
        <name>ATP</name>
        <dbReference type="ChEBI" id="CHEBI:30616"/>
    </ligand>
</feature>
<dbReference type="NCBIfam" id="NF010539">
    <property type="entry name" value="PRK13927.1"/>
    <property type="match status" value="1"/>
</dbReference>
<keyword evidence="3 6" id="KW-0067">ATP-binding</keyword>
<evidence type="ECO:0000256" key="5">
    <source>
        <dbReference type="ARBA" id="ARBA00023458"/>
    </source>
</evidence>
<dbReference type="PANTHER" id="PTHR42749">
    <property type="entry name" value="CELL SHAPE-DETERMINING PROTEIN MREB"/>
    <property type="match status" value="1"/>
</dbReference>
<dbReference type="Pfam" id="PF06723">
    <property type="entry name" value="MreB_Mbl"/>
    <property type="match status" value="1"/>
</dbReference>
<feature type="binding site" evidence="6">
    <location>
        <begin position="11"/>
        <end position="13"/>
    </location>
    <ligand>
        <name>ATP</name>
        <dbReference type="ChEBI" id="CHEBI:30616"/>
    </ligand>
</feature>
<keyword evidence="4 6" id="KW-0133">Cell shape</keyword>
<proteinExistence type="inferred from homology"/>
<dbReference type="EMBL" id="JAUSTW010000005">
    <property type="protein sequence ID" value="MDQ0199973.1"/>
    <property type="molecule type" value="Genomic_DNA"/>
</dbReference>
<comment type="similarity">
    <text evidence="5 6">Belongs to the FtsA/MreB family.</text>
</comment>